<keyword evidence="2" id="KW-1185">Reference proteome</keyword>
<feature type="non-terminal residue" evidence="1">
    <location>
        <position position="1"/>
    </location>
</feature>
<name>A0ACB8SUZ3_9AGAM</name>
<organism evidence="1 2">
    <name type="scientific">Artomyces pyxidatus</name>
    <dbReference type="NCBI Taxonomy" id="48021"/>
    <lineage>
        <taxon>Eukaryota</taxon>
        <taxon>Fungi</taxon>
        <taxon>Dikarya</taxon>
        <taxon>Basidiomycota</taxon>
        <taxon>Agaricomycotina</taxon>
        <taxon>Agaricomycetes</taxon>
        <taxon>Russulales</taxon>
        <taxon>Auriscalpiaceae</taxon>
        <taxon>Artomyces</taxon>
    </lineage>
</organism>
<accession>A0ACB8SUZ3</accession>
<protein>
    <submittedName>
        <fullName evidence="1">Uncharacterized protein</fullName>
    </submittedName>
</protein>
<evidence type="ECO:0000313" key="2">
    <source>
        <dbReference type="Proteomes" id="UP000814140"/>
    </source>
</evidence>
<reference evidence="1" key="2">
    <citation type="journal article" date="2022" name="New Phytol.">
        <title>Evolutionary transition to the ectomycorrhizal habit in the genomes of a hyperdiverse lineage of mushroom-forming fungi.</title>
        <authorList>
            <person name="Looney B."/>
            <person name="Miyauchi S."/>
            <person name="Morin E."/>
            <person name="Drula E."/>
            <person name="Courty P.E."/>
            <person name="Kohler A."/>
            <person name="Kuo A."/>
            <person name="LaButti K."/>
            <person name="Pangilinan J."/>
            <person name="Lipzen A."/>
            <person name="Riley R."/>
            <person name="Andreopoulos W."/>
            <person name="He G."/>
            <person name="Johnson J."/>
            <person name="Nolan M."/>
            <person name="Tritt A."/>
            <person name="Barry K.W."/>
            <person name="Grigoriev I.V."/>
            <person name="Nagy L.G."/>
            <person name="Hibbett D."/>
            <person name="Henrissat B."/>
            <person name="Matheny P.B."/>
            <person name="Labbe J."/>
            <person name="Martin F.M."/>
        </authorList>
    </citation>
    <scope>NUCLEOTIDE SEQUENCE</scope>
    <source>
        <strain evidence="1">HHB10654</strain>
    </source>
</reference>
<dbReference type="EMBL" id="MU277220">
    <property type="protein sequence ID" value="KAI0060209.1"/>
    <property type="molecule type" value="Genomic_DNA"/>
</dbReference>
<gene>
    <name evidence="1" type="ORF">BV25DRAFT_1807627</name>
</gene>
<reference evidence="1" key="1">
    <citation type="submission" date="2021-03" db="EMBL/GenBank/DDBJ databases">
        <authorList>
            <consortium name="DOE Joint Genome Institute"/>
            <person name="Ahrendt S."/>
            <person name="Looney B.P."/>
            <person name="Miyauchi S."/>
            <person name="Morin E."/>
            <person name="Drula E."/>
            <person name="Courty P.E."/>
            <person name="Chicoki N."/>
            <person name="Fauchery L."/>
            <person name="Kohler A."/>
            <person name="Kuo A."/>
            <person name="Labutti K."/>
            <person name="Pangilinan J."/>
            <person name="Lipzen A."/>
            <person name="Riley R."/>
            <person name="Andreopoulos W."/>
            <person name="He G."/>
            <person name="Johnson J."/>
            <person name="Barry K.W."/>
            <person name="Grigoriev I.V."/>
            <person name="Nagy L."/>
            <person name="Hibbett D."/>
            <person name="Henrissat B."/>
            <person name="Matheny P.B."/>
            <person name="Labbe J."/>
            <person name="Martin F."/>
        </authorList>
    </citation>
    <scope>NUCLEOTIDE SEQUENCE</scope>
    <source>
        <strain evidence="1">HHB10654</strain>
    </source>
</reference>
<evidence type="ECO:0000313" key="1">
    <source>
        <dbReference type="EMBL" id="KAI0060209.1"/>
    </source>
</evidence>
<comment type="caution">
    <text evidence="1">The sequence shown here is derived from an EMBL/GenBank/DDBJ whole genome shotgun (WGS) entry which is preliminary data.</text>
</comment>
<dbReference type="Proteomes" id="UP000814140">
    <property type="component" value="Unassembled WGS sequence"/>
</dbReference>
<sequence>FKKSGEFERLRRDLLSQFQSSGSLEPLLQRVEDIAQKRLDTDEKLHSKAPEVVQKELLQELDRYPMVERAVGETSLLSDPALASGIQQHARKILKRSRGEAVTGTFRTLSSTLHVPLTYWADRRSAGGRGGSAPRSIDGSTACVGGWCADGCQ</sequence>
<proteinExistence type="predicted"/>